<dbReference type="Proteomes" id="UP000663880">
    <property type="component" value="Unassembled WGS sequence"/>
</dbReference>
<sequence>MEEESVYEKYNEFTSYPICKCYLEPGTHSEHELISVRKEYMLNTVSRTEKYLKERRIPELIRFLLTKLISHAPNKPVVFLEKLIDDCMLFRSGHGSAPVLYESRHLEAVIKSFDPCKRGWLSAGQIRRLYTTLGLQFSEVLEERMSCDEVLDKLKICQEEELYDLLSAGAAPDISSDYFKSDQSSNN</sequence>
<protein>
    <recommendedName>
        <fullName evidence="3">EF-hand domain-containing protein</fullName>
    </recommendedName>
</protein>
<accession>A0A821NR74</accession>
<reference evidence="1" key="1">
    <citation type="submission" date="2021-02" db="EMBL/GenBank/DDBJ databases">
        <authorList>
            <person name="Steward A R."/>
        </authorList>
    </citation>
    <scope>NUCLEOTIDE SEQUENCE</scope>
</reference>
<evidence type="ECO:0008006" key="3">
    <source>
        <dbReference type="Google" id="ProtNLM"/>
    </source>
</evidence>
<dbReference type="InterPro" id="IPR039879">
    <property type="entry name" value="EFC10"/>
</dbReference>
<keyword evidence="2" id="KW-1185">Reference proteome</keyword>
<proteinExistence type="predicted"/>
<evidence type="ECO:0000313" key="2">
    <source>
        <dbReference type="Proteomes" id="UP000663880"/>
    </source>
</evidence>
<organism evidence="1 2">
    <name type="scientific">Pieris macdunnoughi</name>
    <dbReference type="NCBI Taxonomy" id="345717"/>
    <lineage>
        <taxon>Eukaryota</taxon>
        <taxon>Metazoa</taxon>
        <taxon>Ecdysozoa</taxon>
        <taxon>Arthropoda</taxon>
        <taxon>Hexapoda</taxon>
        <taxon>Insecta</taxon>
        <taxon>Pterygota</taxon>
        <taxon>Neoptera</taxon>
        <taxon>Endopterygota</taxon>
        <taxon>Lepidoptera</taxon>
        <taxon>Glossata</taxon>
        <taxon>Ditrysia</taxon>
        <taxon>Papilionoidea</taxon>
        <taxon>Pieridae</taxon>
        <taxon>Pierinae</taxon>
        <taxon>Pieris</taxon>
    </lineage>
</organism>
<gene>
    <name evidence="1" type="ORF">PMACD_LOCUS3010</name>
</gene>
<name>A0A821NR74_9NEOP</name>
<dbReference type="PANTHER" id="PTHR21847:SF1">
    <property type="entry name" value="EF-HAND CALCIUM-BINDING DOMAIN-CONTAINING PROTEIN 10"/>
    <property type="match status" value="1"/>
</dbReference>
<dbReference type="OrthoDB" id="10260455at2759"/>
<evidence type="ECO:0000313" key="1">
    <source>
        <dbReference type="EMBL" id="CAF4793207.1"/>
    </source>
</evidence>
<dbReference type="AlphaFoldDB" id="A0A821NR74"/>
<dbReference type="EMBL" id="CAJOBZ010000005">
    <property type="protein sequence ID" value="CAF4793207.1"/>
    <property type="molecule type" value="Genomic_DNA"/>
</dbReference>
<dbReference type="PANTHER" id="PTHR21847">
    <property type="entry name" value="EF-HAND CALCIUM-BINDING DOMAIN-CONTAINING PROTEIN 10"/>
    <property type="match status" value="1"/>
</dbReference>
<comment type="caution">
    <text evidence="1">The sequence shown here is derived from an EMBL/GenBank/DDBJ whole genome shotgun (WGS) entry which is preliminary data.</text>
</comment>